<feature type="transmembrane region" description="Helical" evidence="2">
    <location>
        <begin position="181"/>
        <end position="199"/>
    </location>
</feature>
<dbReference type="Pfam" id="PF13559">
    <property type="entry name" value="DUF4129"/>
    <property type="match status" value="1"/>
</dbReference>
<sequence length="761" mass="81861">MSSPSDSHAGDRTVRLDLDAAVGPKTFRLLAIGCVLVLTASYVSVLYEVTRIVGGTRELLALVGAMFVAATVLAWAIRPRTATIGAIAAGVFGFAYYLEYTGVGVGIVRSAGGTILADTAALAAGLPLLRMVAADVWVLAFVPAPVFLSWYLAVRGRYALSIVPGGVALVFLVLTGDAGTVETLLGTLAAIGAVAFGDLEHRGGSVAHADLLAVLFALIVVLSLSATFVPAGPETTGQFAGSDPGTLEGTMDFASEQSGIGGPVDLSPEVRFTVESEQESYWRTGIYDRYTGDGWIRTGENIAYDGRIQGPPGEYDRVRQVVTAETALGVLPTAPQPLALEGEFTQHAEVSRHGQVHPESPILEGDQYAVESAVVDPSPDQLRAAGTDYPDAITDDFDYLQTPAGSSSEFEARAAEITADADTPYDKAVAIERHLRSSKGYSLDVERPDGDVAEAFLFEMDAGYCVYFATTMVQLLRTEDIPARYVTGYTSGQQVADDEYVVRGTDAHAWVEVYFPDHGWVAFEPTPGDSRDAVHSDRVEQAREDGSENVDTETSADEPVSEINETDTDVSEPDENDEPSADSGTDAENETEPADAEPDDTEPGPTADSSDDDTDGFWTQLRERLTVSRDTAALGLVTLVGLVAGAYRTGVTDRTRRELGLYWQRPRGDPDRDVERAYRRLEYVLARESRPRERSESARQYLDALASDSDATIDPRARTVVKRYEQAVYGGGIDRETADETVAVVDDLTRATIPVVGRRHR</sequence>
<evidence type="ECO:0000256" key="2">
    <source>
        <dbReference type="SAM" id="Phobius"/>
    </source>
</evidence>
<feature type="transmembrane region" description="Helical" evidence="2">
    <location>
        <begin position="27"/>
        <end position="47"/>
    </location>
</feature>
<dbReference type="PANTHER" id="PTHR42736">
    <property type="entry name" value="PROTEIN-GLUTAMINE GAMMA-GLUTAMYLTRANSFERASE"/>
    <property type="match status" value="1"/>
</dbReference>
<dbReference type="STRING" id="1230460.C495_08455"/>
<feature type="region of interest" description="Disordered" evidence="1">
    <location>
        <begin position="526"/>
        <end position="616"/>
    </location>
</feature>
<dbReference type="PATRIC" id="fig|1230460.4.peg.1709"/>
<dbReference type="InterPro" id="IPR038765">
    <property type="entry name" value="Papain-like_cys_pep_sf"/>
</dbReference>
<dbReference type="RefSeq" id="WP_008161887.1">
    <property type="nucleotide sequence ID" value="NZ_AOHX01000037.1"/>
</dbReference>
<keyword evidence="2" id="KW-1133">Transmembrane helix</keyword>
<evidence type="ECO:0000313" key="5">
    <source>
        <dbReference type="Proteomes" id="UP000011661"/>
    </source>
</evidence>
<feature type="transmembrane region" description="Helical" evidence="2">
    <location>
        <begin position="83"/>
        <end position="100"/>
    </location>
</feature>
<dbReference type="InterPro" id="IPR025403">
    <property type="entry name" value="TgpA-like_C"/>
</dbReference>
<evidence type="ECO:0000313" key="4">
    <source>
        <dbReference type="EMBL" id="ELY44960.1"/>
    </source>
</evidence>
<dbReference type="SMART" id="SM00460">
    <property type="entry name" value="TGc"/>
    <property type="match status" value="1"/>
</dbReference>
<accession>L9W671</accession>
<feature type="domain" description="Transglutaminase-like" evidence="3">
    <location>
        <begin position="457"/>
        <end position="527"/>
    </location>
</feature>
<feature type="transmembrane region" description="Helical" evidence="2">
    <location>
        <begin position="158"/>
        <end position="175"/>
    </location>
</feature>
<reference evidence="4 5" key="1">
    <citation type="journal article" date="2014" name="PLoS Genet.">
        <title>Phylogenetically driven sequencing of extremely halophilic archaea reveals strategies for static and dynamic osmo-response.</title>
        <authorList>
            <person name="Becker E.A."/>
            <person name="Seitzer P.M."/>
            <person name="Tritt A."/>
            <person name="Larsen D."/>
            <person name="Krusor M."/>
            <person name="Yao A.I."/>
            <person name="Wu D."/>
            <person name="Madern D."/>
            <person name="Eisen J.A."/>
            <person name="Darling A.E."/>
            <person name="Facciotti M.T."/>
        </authorList>
    </citation>
    <scope>NUCLEOTIDE SEQUENCE [LARGE SCALE GENOMIC DNA]</scope>
    <source>
        <strain evidence="4 5">JCM 14089</strain>
    </source>
</reference>
<protein>
    <submittedName>
        <fullName evidence="4">Transglutaminase</fullName>
    </submittedName>
</protein>
<dbReference type="Proteomes" id="UP000011661">
    <property type="component" value="Unassembled WGS sequence"/>
</dbReference>
<feature type="compositionally biased region" description="Basic and acidic residues" evidence="1">
    <location>
        <begin position="529"/>
        <end position="546"/>
    </location>
</feature>
<dbReference type="InterPro" id="IPR002931">
    <property type="entry name" value="Transglutaminase-like"/>
</dbReference>
<feature type="transmembrane region" description="Helical" evidence="2">
    <location>
        <begin position="59"/>
        <end position="77"/>
    </location>
</feature>
<dbReference type="OrthoDB" id="18481at2157"/>
<gene>
    <name evidence="4" type="ORF">C495_08455</name>
</gene>
<keyword evidence="2" id="KW-0812">Transmembrane</keyword>
<keyword evidence="5" id="KW-1185">Reference proteome</keyword>
<name>L9W671_9EURY</name>
<feature type="transmembrane region" description="Helical" evidence="2">
    <location>
        <begin position="107"/>
        <end position="126"/>
    </location>
</feature>
<proteinExistence type="predicted"/>
<dbReference type="EMBL" id="AOHX01000037">
    <property type="protein sequence ID" value="ELY44960.1"/>
    <property type="molecule type" value="Genomic_DNA"/>
</dbReference>
<dbReference type="Gene3D" id="3.10.620.30">
    <property type="match status" value="1"/>
</dbReference>
<dbReference type="SUPFAM" id="SSF54001">
    <property type="entry name" value="Cysteine proteinases"/>
    <property type="match status" value="1"/>
</dbReference>
<dbReference type="PANTHER" id="PTHR42736:SF1">
    <property type="entry name" value="PROTEIN-GLUTAMINE GAMMA-GLUTAMYLTRANSFERASE"/>
    <property type="match status" value="1"/>
</dbReference>
<feature type="transmembrane region" description="Helical" evidence="2">
    <location>
        <begin position="132"/>
        <end position="151"/>
    </location>
</feature>
<dbReference type="eggNOG" id="arCOG02169">
    <property type="taxonomic scope" value="Archaea"/>
</dbReference>
<comment type="caution">
    <text evidence="4">The sequence shown here is derived from an EMBL/GenBank/DDBJ whole genome shotgun (WGS) entry which is preliminary data.</text>
</comment>
<dbReference type="AlphaFoldDB" id="L9W671"/>
<keyword evidence="2" id="KW-0472">Membrane</keyword>
<dbReference type="InterPro" id="IPR052901">
    <property type="entry name" value="Bact_TGase-like"/>
</dbReference>
<feature type="compositionally biased region" description="Acidic residues" evidence="1">
    <location>
        <begin position="547"/>
        <end position="602"/>
    </location>
</feature>
<feature type="transmembrane region" description="Helical" evidence="2">
    <location>
        <begin position="211"/>
        <end position="229"/>
    </location>
</feature>
<dbReference type="Pfam" id="PF01841">
    <property type="entry name" value="Transglut_core"/>
    <property type="match status" value="1"/>
</dbReference>
<evidence type="ECO:0000256" key="1">
    <source>
        <dbReference type="SAM" id="MobiDB-lite"/>
    </source>
</evidence>
<evidence type="ECO:0000259" key="3">
    <source>
        <dbReference type="SMART" id="SM00460"/>
    </source>
</evidence>
<organism evidence="4 5">
    <name type="scientific">Natronorubrum sulfidifaciens JCM 14089</name>
    <dbReference type="NCBI Taxonomy" id="1230460"/>
    <lineage>
        <taxon>Archaea</taxon>
        <taxon>Methanobacteriati</taxon>
        <taxon>Methanobacteriota</taxon>
        <taxon>Stenosarchaea group</taxon>
        <taxon>Halobacteria</taxon>
        <taxon>Halobacteriales</taxon>
        <taxon>Natrialbaceae</taxon>
        <taxon>Natronorubrum</taxon>
    </lineage>
</organism>